<gene>
    <name evidence="1" type="ORF">CEY02_21240</name>
</gene>
<dbReference type="Proteomes" id="UP000228754">
    <property type="component" value="Unassembled WGS sequence"/>
</dbReference>
<evidence type="ECO:0000313" key="1">
    <source>
        <dbReference type="EMBL" id="PCK14466.1"/>
    </source>
</evidence>
<dbReference type="EMBL" id="NKHG01000275">
    <property type="protein sequence ID" value="PCK14466.1"/>
    <property type="molecule type" value="Genomic_DNA"/>
</dbReference>
<sequence length="68" mass="7659">KGGSTMNENNPIISSVIEKLNRQYAKEQAFQARYDHHISQKYEAMAGFYDGWSSSEDAKNHHALSASL</sequence>
<proteinExistence type="predicted"/>
<organism evidence="1 2">
    <name type="scientific">Bacillus pumilus</name>
    <name type="common">Bacillus mesentericus</name>
    <dbReference type="NCBI Taxonomy" id="1408"/>
    <lineage>
        <taxon>Bacteria</taxon>
        <taxon>Bacillati</taxon>
        <taxon>Bacillota</taxon>
        <taxon>Bacilli</taxon>
        <taxon>Bacillales</taxon>
        <taxon>Bacillaceae</taxon>
        <taxon>Bacillus</taxon>
    </lineage>
</organism>
<protein>
    <submittedName>
        <fullName evidence="1">Uncharacterized protein</fullName>
    </submittedName>
</protein>
<name>A0A2A5IBH8_BACPU</name>
<feature type="non-terminal residue" evidence="1">
    <location>
        <position position="68"/>
    </location>
</feature>
<reference evidence="1 2" key="1">
    <citation type="submission" date="2017-06" db="EMBL/GenBank/DDBJ databases">
        <title>Draft Genome Sequence of Bacillus sp Strain 36R Isolated from saline sediment at Atanasia, Sonora, Mexico.</title>
        <authorList>
            <person name="Sanchez Diaz R."/>
            <person name="Quiroz Macias M.E."/>
            <person name="Ibarra Gamez J.C."/>
            <person name="Enciso Ibarra J."/>
            <person name="Gomez Gil B."/>
            <person name="Galaviz Silva L."/>
        </authorList>
    </citation>
    <scope>NUCLEOTIDE SEQUENCE [LARGE SCALE GENOMIC DNA]</scope>
    <source>
        <strain evidence="1 2">36R_ATNSAL</strain>
    </source>
</reference>
<comment type="caution">
    <text evidence="1">The sequence shown here is derived from an EMBL/GenBank/DDBJ whole genome shotgun (WGS) entry which is preliminary data.</text>
</comment>
<feature type="non-terminal residue" evidence="1">
    <location>
        <position position="1"/>
    </location>
</feature>
<dbReference type="AlphaFoldDB" id="A0A2A5IBH8"/>
<accession>A0A2A5IBH8</accession>
<evidence type="ECO:0000313" key="2">
    <source>
        <dbReference type="Proteomes" id="UP000228754"/>
    </source>
</evidence>